<accession>A0A6C0C244</accession>
<sequence length="83" mass="9491">MRKSTLEFVAGREALYMLDSVTEHTEKRLISSGEKMLNSTDLMYSRGGKVESAIAHVGCTVRWELVWLHVDKSRMNNVCERCV</sequence>
<evidence type="ECO:0000313" key="1">
    <source>
        <dbReference type="EMBL" id="QHS97728.1"/>
    </source>
</evidence>
<dbReference type="AlphaFoldDB" id="A0A6C0C244"/>
<name>A0A6C0C244_9ZZZZ</name>
<organism evidence="1">
    <name type="scientific">viral metagenome</name>
    <dbReference type="NCBI Taxonomy" id="1070528"/>
    <lineage>
        <taxon>unclassified sequences</taxon>
        <taxon>metagenomes</taxon>
        <taxon>organismal metagenomes</taxon>
    </lineage>
</organism>
<dbReference type="EMBL" id="MN739302">
    <property type="protein sequence ID" value="QHS97728.1"/>
    <property type="molecule type" value="Genomic_DNA"/>
</dbReference>
<protein>
    <submittedName>
        <fullName evidence="1">Uncharacterized protein</fullName>
    </submittedName>
</protein>
<proteinExistence type="predicted"/>
<reference evidence="1" key="1">
    <citation type="journal article" date="2020" name="Nature">
        <title>Giant virus diversity and host interactions through global metagenomics.</title>
        <authorList>
            <person name="Schulz F."/>
            <person name="Roux S."/>
            <person name="Paez-Espino D."/>
            <person name="Jungbluth S."/>
            <person name="Walsh D.A."/>
            <person name="Denef V.J."/>
            <person name="McMahon K.D."/>
            <person name="Konstantinidis K.T."/>
            <person name="Eloe-Fadrosh E.A."/>
            <person name="Kyrpides N.C."/>
            <person name="Woyke T."/>
        </authorList>
    </citation>
    <scope>NUCLEOTIDE SEQUENCE</scope>
    <source>
        <strain evidence="1">GVMAG-M-3300020182-33</strain>
    </source>
</reference>